<evidence type="ECO:0000313" key="2">
    <source>
        <dbReference type="EMBL" id="GFU13246.1"/>
    </source>
</evidence>
<feature type="region of interest" description="Disordered" evidence="1">
    <location>
        <begin position="64"/>
        <end position="89"/>
    </location>
</feature>
<feature type="compositionally biased region" description="Polar residues" evidence="1">
    <location>
        <begin position="76"/>
        <end position="89"/>
    </location>
</feature>
<comment type="caution">
    <text evidence="2">The sequence shown here is derived from an EMBL/GenBank/DDBJ whole genome shotgun (WGS) entry which is preliminary data.</text>
</comment>
<gene>
    <name evidence="2" type="ORF">NPIL_510391</name>
</gene>
<dbReference type="Proteomes" id="UP000887013">
    <property type="component" value="Unassembled WGS sequence"/>
</dbReference>
<keyword evidence="3" id="KW-1185">Reference proteome</keyword>
<proteinExistence type="predicted"/>
<evidence type="ECO:0000256" key="1">
    <source>
        <dbReference type="SAM" id="MobiDB-lite"/>
    </source>
</evidence>
<organism evidence="2 3">
    <name type="scientific">Nephila pilipes</name>
    <name type="common">Giant wood spider</name>
    <name type="synonym">Nephila maculata</name>
    <dbReference type="NCBI Taxonomy" id="299642"/>
    <lineage>
        <taxon>Eukaryota</taxon>
        <taxon>Metazoa</taxon>
        <taxon>Ecdysozoa</taxon>
        <taxon>Arthropoda</taxon>
        <taxon>Chelicerata</taxon>
        <taxon>Arachnida</taxon>
        <taxon>Araneae</taxon>
        <taxon>Araneomorphae</taxon>
        <taxon>Entelegynae</taxon>
        <taxon>Araneoidea</taxon>
        <taxon>Nephilidae</taxon>
        <taxon>Nephila</taxon>
    </lineage>
</organism>
<reference evidence="2" key="1">
    <citation type="submission" date="2020-08" db="EMBL/GenBank/DDBJ databases">
        <title>Multicomponent nature underlies the extraordinary mechanical properties of spider dragline silk.</title>
        <authorList>
            <person name="Kono N."/>
            <person name="Nakamura H."/>
            <person name="Mori M."/>
            <person name="Yoshida Y."/>
            <person name="Ohtoshi R."/>
            <person name="Malay A.D."/>
            <person name="Moran D.A.P."/>
            <person name="Tomita M."/>
            <person name="Numata K."/>
            <person name="Arakawa K."/>
        </authorList>
    </citation>
    <scope>NUCLEOTIDE SEQUENCE</scope>
</reference>
<name>A0A8X6QGQ3_NEPPI</name>
<dbReference type="AlphaFoldDB" id="A0A8X6QGQ3"/>
<evidence type="ECO:0000313" key="3">
    <source>
        <dbReference type="Proteomes" id="UP000887013"/>
    </source>
</evidence>
<sequence>MARSCLVENTLRPWDYDIRHDFFIDTDPDPSRNQGRGKESFSLSAQRVHKVNYHVSLPGVTPFSPPEEIYGPLRVSSGQRTSSNKRAFH</sequence>
<protein>
    <submittedName>
        <fullName evidence="2">Uncharacterized protein</fullName>
    </submittedName>
</protein>
<accession>A0A8X6QGQ3</accession>
<dbReference type="EMBL" id="BMAW01029693">
    <property type="protein sequence ID" value="GFU13246.1"/>
    <property type="molecule type" value="Genomic_DNA"/>
</dbReference>